<dbReference type="RefSeq" id="WP_111527731.1">
    <property type="nucleotide sequence ID" value="NZ_JBHRSG010000002.1"/>
</dbReference>
<keyword evidence="1" id="KW-0812">Transmembrane</keyword>
<feature type="transmembrane region" description="Helical" evidence="1">
    <location>
        <begin position="210"/>
        <end position="228"/>
    </location>
</feature>
<feature type="transmembrane region" description="Helical" evidence="1">
    <location>
        <begin position="249"/>
        <end position="272"/>
    </location>
</feature>
<sequence length="322" mass="34987">MGLGAPELDAATADAIAGEIGRASKHALPPGTPCPNCGTPLQGPWCHACGQKGEAFHRSIWHLAAEAVEGLTHFDGRFWQTLPRLFLKPGQLTRDYLDGHRASQIPPFRLFLVVLLLVFFAGGLNLGASHQKFKLATLGDPQVQAKLTPEQKANLESALGEKATHLQAKDINLDITADKGTNAYWTAKVKHALEDPEALMTAVEQWGHRFAVLMLPVAALLLTLAFAFKKDVYVFDHLIFSMHSLSFQGLLVTAGFLLGMLTDAAWQILWLAPVHLFFHMRGTYRSGVVGTLARMTFLFFGSSVAVAVLIGALVMVGLATMH</sequence>
<name>A0A328AGW8_9CAUL</name>
<dbReference type="InterPro" id="IPR022134">
    <property type="entry name" value="DUF3667"/>
</dbReference>
<protein>
    <recommendedName>
        <fullName evidence="4">DUF3667 domain-containing protein</fullName>
    </recommendedName>
</protein>
<dbReference type="AlphaFoldDB" id="A0A328AGW8"/>
<keyword evidence="3" id="KW-1185">Reference proteome</keyword>
<dbReference type="Pfam" id="PF12412">
    <property type="entry name" value="DUF3667"/>
    <property type="match status" value="1"/>
</dbReference>
<dbReference type="Proteomes" id="UP000249254">
    <property type="component" value="Unassembled WGS sequence"/>
</dbReference>
<evidence type="ECO:0000313" key="2">
    <source>
        <dbReference type="EMBL" id="RAK53980.1"/>
    </source>
</evidence>
<feature type="transmembrane region" description="Helical" evidence="1">
    <location>
        <begin position="110"/>
        <end position="128"/>
    </location>
</feature>
<dbReference type="OrthoDB" id="9111327at2"/>
<comment type="caution">
    <text evidence="2">The sequence shown here is derived from an EMBL/GenBank/DDBJ whole genome shotgun (WGS) entry which is preliminary data.</text>
</comment>
<evidence type="ECO:0000313" key="3">
    <source>
        <dbReference type="Proteomes" id="UP000249254"/>
    </source>
</evidence>
<organism evidence="2 3">
    <name type="scientific">Phenylobacterium soli</name>
    <dbReference type="NCBI Taxonomy" id="2170551"/>
    <lineage>
        <taxon>Bacteria</taxon>
        <taxon>Pseudomonadati</taxon>
        <taxon>Pseudomonadota</taxon>
        <taxon>Alphaproteobacteria</taxon>
        <taxon>Caulobacterales</taxon>
        <taxon>Caulobacteraceae</taxon>
        <taxon>Phenylobacterium</taxon>
    </lineage>
</organism>
<accession>A0A328AGW8</accession>
<proteinExistence type="predicted"/>
<evidence type="ECO:0000256" key="1">
    <source>
        <dbReference type="SAM" id="Phobius"/>
    </source>
</evidence>
<keyword evidence="1" id="KW-0472">Membrane</keyword>
<keyword evidence="1" id="KW-1133">Transmembrane helix</keyword>
<gene>
    <name evidence="2" type="ORF">DJ017_05315</name>
</gene>
<feature type="transmembrane region" description="Helical" evidence="1">
    <location>
        <begin position="292"/>
        <end position="319"/>
    </location>
</feature>
<evidence type="ECO:0008006" key="4">
    <source>
        <dbReference type="Google" id="ProtNLM"/>
    </source>
</evidence>
<dbReference type="EMBL" id="QFYQ01000001">
    <property type="protein sequence ID" value="RAK53980.1"/>
    <property type="molecule type" value="Genomic_DNA"/>
</dbReference>
<reference evidence="3" key="1">
    <citation type="submission" date="2018-05" db="EMBL/GenBank/DDBJ databases">
        <authorList>
            <person name="Li X."/>
        </authorList>
    </citation>
    <scope>NUCLEOTIDE SEQUENCE [LARGE SCALE GENOMIC DNA]</scope>
    <source>
        <strain evidence="3">LX32</strain>
    </source>
</reference>